<dbReference type="EMBL" id="DXES01000025">
    <property type="protein sequence ID" value="HIX64857.1"/>
    <property type="molecule type" value="Genomic_DNA"/>
</dbReference>
<dbReference type="PANTHER" id="PTHR40072:SF1">
    <property type="entry name" value="MOLYBDOPTERIN-GUANINE DINUCLEOTIDE BIOSYNTHESIS ADAPTER PROTEIN"/>
    <property type="match status" value="1"/>
</dbReference>
<dbReference type="PANTHER" id="PTHR40072">
    <property type="entry name" value="MOLYBDOPTERIN-GUANINE DINUCLEOTIDE BIOSYNTHESIS ADAPTER PROTEIN-RELATED"/>
    <property type="match status" value="1"/>
</dbReference>
<name>A0A9D2B794_9FIRM</name>
<organism evidence="2 3">
    <name type="scientific">Candidatus Anaerotruncus excrementipullorum</name>
    <dbReference type="NCBI Taxonomy" id="2838465"/>
    <lineage>
        <taxon>Bacteria</taxon>
        <taxon>Bacillati</taxon>
        <taxon>Bacillota</taxon>
        <taxon>Clostridia</taxon>
        <taxon>Eubacteriales</taxon>
        <taxon>Oscillospiraceae</taxon>
        <taxon>Anaerotruncus</taxon>
    </lineage>
</organism>
<evidence type="ECO:0000313" key="3">
    <source>
        <dbReference type="Proteomes" id="UP000886800"/>
    </source>
</evidence>
<dbReference type="InterPro" id="IPR027417">
    <property type="entry name" value="P-loop_NTPase"/>
</dbReference>
<gene>
    <name evidence="2" type="primary">mobB</name>
    <name evidence="2" type="ORF">H9736_01265</name>
</gene>
<dbReference type="NCBIfam" id="TIGR00176">
    <property type="entry name" value="mobB"/>
    <property type="match status" value="1"/>
</dbReference>
<reference evidence="2" key="1">
    <citation type="journal article" date="2021" name="PeerJ">
        <title>Extensive microbial diversity within the chicken gut microbiome revealed by metagenomics and culture.</title>
        <authorList>
            <person name="Gilroy R."/>
            <person name="Ravi A."/>
            <person name="Getino M."/>
            <person name="Pursley I."/>
            <person name="Horton D.L."/>
            <person name="Alikhan N.F."/>
            <person name="Baker D."/>
            <person name="Gharbi K."/>
            <person name="Hall N."/>
            <person name="Watson M."/>
            <person name="Adriaenssens E.M."/>
            <person name="Foster-Nyarko E."/>
            <person name="Jarju S."/>
            <person name="Secka A."/>
            <person name="Antonio M."/>
            <person name="Oren A."/>
            <person name="Chaudhuri R.R."/>
            <person name="La Ragione R."/>
            <person name="Hildebrand F."/>
            <person name="Pallen M.J."/>
        </authorList>
    </citation>
    <scope>NUCLEOTIDE SEQUENCE</scope>
    <source>
        <strain evidence="2">CHK188-5543</strain>
    </source>
</reference>
<protein>
    <submittedName>
        <fullName evidence="2">Molybdopterin-guanine dinucleotide biosynthesis protein B</fullName>
    </submittedName>
</protein>
<dbReference type="InterPro" id="IPR052539">
    <property type="entry name" value="MGD_biosynthesis_adapter"/>
</dbReference>
<dbReference type="InterPro" id="IPR004435">
    <property type="entry name" value="MobB_dom"/>
</dbReference>
<dbReference type="Gene3D" id="3.40.50.300">
    <property type="entry name" value="P-loop containing nucleotide triphosphate hydrolases"/>
    <property type="match status" value="1"/>
</dbReference>
<dbReference type="GO" id="GO:0005525">
    <property type="term" value="F:GTP binding"/>
    <property type="evidence" value="ECO:0007669"/>
    <property type="project" value="InterPro"/>
</dbReference>
<evidence type="ECO:0000313" key="2">
    <source>
        <dbReference type="EMBL" id="HIX64857.1"/>
    </source>
</evidence>
<sequence length="180" mass="19578">MSADFRPGSDTPFPFPVLGIAGWSGAGKTTLVERLLPILARRGVRTAVIKHDVHGVSEDEAGKDSWRFRQAGAQQCILCAPGPAFPHTLSQALAQVAPVELVLVEGFKRAPIPQIGVARAANGKGFTDRPRRFLALVTDAPLDGVELPQFLPDQVEEIAAFILQHREEFLIFPHQFPPEA</sequence>
<comment type="caution">
    <text evidence="2">The sequence shown here is derived from an EMBL/GenBank/DDBJ whole genome shotgun (WGS) entry which is preliminary data.</text>
</comment>
<dbReference type="CDD" id="cd03116">
    <property type="entry name" value="MobB"/>
    <property type="match status" value="1"/>
</dbReference>
<feature type="domain" description="Molybdopterin-guanine dinucleotide biosynthesis protein B (MobB)" evidence="1">
    <location>
        <begin position="17"/>
        <end position="139"/>
    </location>
</feature>
<dbReference type="Pfam" id="PF03205">
    <property type="entry name" value="MobB"/>
    <property type="match status" value="1"/>
</dbReference>
<dbReference type="AlphaFoldDB" id="A0A9D2B794"/>
<evidence type="ECO:0000259" key="1">
    <source>
        <dbReference type="Pfam" id="PF03205"/>
    </source>
</evidence>
<dbReference type="GO" id="GO:0006777">
    <property type="term" value="P:Mo-molybdopterin cofactor biosynthetic process"/>
    <property type="evidence" value="ECO:0007669"/>
    <property type="project" value="InterPro"/>
</dbReference>
<dbReference type="SUPFAM" id="SSF52540">
    <property type="entry name" value="P-loop containing nucleoside triphosphate hydrolases"/>
    <property type="match status" value="1"/>
</dbReference>
<dbReference type="Proteomes" id="UP000886800">
    <property type="component" value="Unassembled WGS sequence"/>
</dbReference>
<accession>A0A9D2B794</accession>
<proteinExistence type="predicted"/>
<reference evidence="2" key="2">
    <citation type="submission" date="2021-04" db="EMBL/GenBank/DDBJ databases">
        <authorList>
            <person name="Gilroy R."/>
        </authorList>
    </citation>
    <scope>NUCLEOTIDE SEQUENCE</scope>
    <source>
        <strain evidence="2">CHK188-5543</strain>
    </source>
</reference>